<gene>
    <name evidence="1" type="ORF">IZO911_LOCUS25218</name>
    <name evidence="2" type="ORF">JYZ213_LOCUS36397</name>
    <name evidence="4" type="ORF">KXQ929_LOCUS34151</name>
    <name evidence="3" type="ORF">OXD698_LOCUS18782</name>
</gene>
<evidence type="ECO:0000313" key="1">
    <source>
        <dbReference type="EMBL" id="CAF1140898.1"/>
    </source>
</evidence>
<comment type="caution">
    <text evidence="3">The sequence shown here is derived from an EMBL/GenBank/DDBJ whole genome shotgun (WGS) entry which is preliminary data.</text>
</comment>
<protein>
    <submittedName>
        <fullName evidence="3">Uncharacterized protein</fullName>
    </submittedName>
</protein>
<evidence type="ECO:0000313" key="4">
    <source>
        <dbReference type="EMBL" id="CAF4094338.1"/>
    </source>
</evidence>
<dbReference type="AlphaFoldDB" id="A0A819BVP2"/>
<accession>A0A819BVP2</accession>
<dbReference type="EMBL" id="CAJOAZ010001404">
    <property type="protein sequence ID" value="CAF3810148.1"/>
    <property type="molecule type" value="Genomic_DNA"/>
</dbReference>
<dbReference type="EMBL" id="CAJNOG010000881">
    <property type="protein sequence ID" value="CAF1376112.1"/>
    <property type="molecule type" value="Genomic_DNA"/>
</dbReference>
<dbReference type="Proteomes" id="UP000663845">
    <property type="component" value="Unassembled WGS sequence"/>
</dbReference>
<organism evidence="3 5">
    <name type="scientific">Adineta steineri</name>
    <dbReference type="NCBI Taxonomy" id="433720"/>
    <lineage>
        <taxon>Eukaryota</taxon>
        <taxon>Metazoa</taxon>
        <taxon>Spiralia</taxon>
        <taxon>Gnathifera</taxon>
        <taxon>Rotifera</taxon>
        <taxon>Eurotatoria</taxon>
        <taxon>Bdelloidea</taxon>
        <taxon>Adinetida</taxon>
        <taxon>Adinetidae</taxon>
        <taxon>Adineta</taxon>
    </lineage>
</organism>
<dbReference type="EMBL" id="CAJNOE010000313">
    <property type="protein sequence ID" value="CAF1140898.1"/>
    <property type="molecule type" value="Genomic_DNA"/>
</dbReference>
<sequence>MKLCTHLFSQLESLTISLHKIDLESIVRFILLELQHHIRYLSSLCISKQHKDFLEPMKNLIDSEKLIPNYTIKLINKRVHLWW</sequence>
<dbReference type="Proteomes" id="UP000663860">
    <property type="component" value="Unassembled WGS sequence"/>
</dbReference>
<evidence type="ECO:0000313" key="2">
    <source>
        <dbReference type="EMBL" id="CAF1376112.1"/>
    </source>
</evidence>
<evidence type="ECO:0000313" key="5">
    <source>
        <dbReference type="Proteomes" id="UP000663844"/>
    </source>
</evidence>
<name>A0A819BVP2_9BILA</name>
<evidence type="ECO:0000313" key="3">
    <source>
        <dbReference type="EMBL" id="CAF3810148.1"/>
    </source>
</evidence>
<reference evidence="3" key="1">
    <citation type="submission" date="2021-02" db="EMBL/GenBank/DDBJ databases">
        <authorList>
            <person name="Nowell W R."/>
        </authorList>
    </citation>
    <scope>NUCLEOTIDE SEQUENCE</scope>
</reference>
<dbReference type="EMBL" id="CAJOBB010004570">
    <property type="protein sequence ID" value="CAF4094338.1"/>
    <property type="molecule type" value="Genomic_DNA"/>
</dbReference>
<dbReference type="Proteomes" id="UP000663868">
    <property type="component" value="Unassembled WGS sequence"/>
</dbReference>
<proteinExistence type="predicted"/>
<dbReference type="Proteomes" id="UP000663844">
    <property type="component" value="Unassembled WGS sequence"/>
</dbReference>